<reference evidence="1" key="1">
    <citation type="journal article" date="2023" name="Mol. Phylogenet. Evol.">
        <title>Genome-scale phylogeny and comparative genomics of the fungal order Sordariales.</title>
        <authorList>
            <person name="Hensen N."/>
            <person name="Bonometti L."/>
            <person name="Westerberg I."/>
            <person name="Brannstrom I.O."/>
            <person name="Guillou S."/>
            <person name="Cros-Aarteil S."/>
            <person name="Calhoun S."/>
            <person name="Haridas S."/>
            <person name="Kuo A."/>
            <person name="Mondo S."/>
            <person name="Pangilinan J."/>
            <person name="Riley R."/>
            <person name="LaButti K."/>
            <person name="Andreopoulos B."/>
            <person name="Lipzen A."/>
            <person name="Chen C."/>
            <person name="Yan M."/>
            <person name="Daum C."/>
            <person name="Ng V."/>
            <person name="Clum A."/>
            <person name="Steindorff A."/>
            <person name="Ohm R.A."/>
            <person name="Martin F."/>
            <person name="Silar P."/>
            <person name="Natvig D.O."/>
            <person name="Lalanne C."/>
            <person name="Gautier V."/>
            <person name="Ament-Velasquez S.L."/>
            <person name="Kruys A."/>
            <person name="Hutchinson M.I."/>
            <person name="Powell A.J."/>
            <person name="Barry K."/>
            <person name="Miller A.N."/>
            <person name="Grigoriev I.V."/>
            <person name="Debuchy R."/>
            <person name="Gladieux P."/>
            <person name="Hiltunen Thoren M."/>
            <person name="Johannesson H."/>
        </authorList>
    </citation>
    <scope>NUCLEOTIDE SEQUENCE</scope>
    <source>
        <strain evidence="1">CBS 560.94</strain>
    </source>
</reference>
<reference evidence="1" key="2">
    <citation type="submission" date="2023-06" db="EMBL/GenBank/DDBJ databases">
        <authorList>
            <consortium name="Lawrence Berkeley National Laboratory"/>
            <person name="Haridas S."/>
            <person name="Hensen N."/>
            <person name="Bonometti L."/>
            <person name="Westerberg I."/>
            <person name="Brannstrom I.O."/>
            <person name="Guillou S."/>
            <person name="Cros-Aarteil S."/>
            <person name="Calhoun S."/>
            <person name="Kuo A."/>
            <person name="Mondo S."/>
            <person name="Pangilinan J."/>
            <person name="Riley R."/>
            <person name="Labutti K."/>
            <person name="Andreopoulos B."/>
            <person name="Lipzen A."/>
            <person name="Chen C."/>
            <person name="Yanf M."/>
            <person name="Daum C."/>
            <person name="Ng V."/>
            <person name="Clum A."/>
            <person name="Steindorff A."/>
            <person name="Ohm R."/>
            <person name="Martin F."/>
            <person name="Silar P."/>
            <person name="Natvig D."/>
            <person name="Lalanne C."/>
            <person name="Gautier V."/>
            <person name="Ament-Velasquez S.L."/>
            <person name="Kruys A."/>
            <person name="Hutchinson M.I."/>
            <person name="Powell A.J."/>
            <person name="Barry K."/>
            <person name="Miller A.N."/>
            <person name="Grigoriev I.V."/>
            <person name="Debuchy R."/>
            <person name="Gladieux P."/>
            <person name="Thoren M.H."/>
            <person name="Johannesson H."/>
        </authorList>
    </citation>
    <scope>NUCLEOTIDE SEQUENCE</scope>
    <source>
        <strain evidence="1">CBS 560.94</strain>
    </source>
</reference>
<dbReference type="AlphaFoldDB" id="A0AAE0MSY3"/>
<dbReference type="Proteomes" id="UP001278500">
    <property type="component" value="Unassembled WGS sequence"/>
</dbReference>
<dbReference type="GeneID" id="87861576"/>
<gene>
    <name evidence="1" type="ORF">B0H65DRAFT_422862</name>
</gene>
<comment type="caution">
    <text evidence="1">The sequence shown here is derived from an EMBL/GenBank/DDBJ whole genome shotgun (WGS) entry which is preliminary data.</text>
</comment>
<proteinExistence type="predicted"/>
<dbReference type="RefSeq" id="XP_062683238.1">
    <property type="nucleotide sequence ID" value="XM_062824422.1"/>
</dbReference>
<sequence length="300" mass="33755">MCRINIIHFSPHHHDFHSEAPPNSLRLTTICNNCNLFNSKSSSIAFAKLNLLPRRPTEDEFMTQRQPPHQFVLCPTHVNSCCCVAYKQTTACLLQKFHSAGWQWQDVAAATAATTAAAAAAADVDGDVNGDFQSFSQARTSVLGTADEIHKQKVVMDKHLLEASELLEQLFLDLADARATIHARQPAQRRASFFREFEIPLQRAVELCQKIREADERICEDFKVFLQRRKGMSNLLMAIDKKETINSGFYPISKARQDLTELSASNIREVCEGSLRRGRELSAELVRLLDAVSNFVQPVQ</sequence>
<evidence type="ECO:0000313" key="2">
    <source>
        <dbReference type="Proteomes" id="UP001278500"/>
    </source>
</evidence>
<accession>A0AAE0MSY3</accession>
<keyword evidence="2" id="KW-1185">Reference proteome</keyword>
<evidence type="ECO:0000313" key="1">
    <source>
        <dbReference type="EMBL" id="KAK3348156.1"/>
    </source>
</evidence>
<dbReference type="EMBL" id="JAUEPP010000003">
    <property type="protein sequence ID" value="KAK3348156.1"/>
    <property type="molecule type" value="Genomic_DNA"/>
</dbReference>
<organism evidence="1 2">
    <name type="scientific">Neurospora tetraspora</name>
    <dbReference type="NCBI Taxonomy" id="94610"/>
    <lineage>
        <taxon>Eukaryota</taxon>
        <taxon>Fungi</taxon>
        <taxon>Dikarya</taxon>
        <taxon>Ascomycota</taxon>
        <taxon>Pezizomycotina</taxon>
        <taxon>Sordariomycetes</taxon>
        <taxon>Sordariomycetidae</taxon>
        <taxon>Sordariales</taxon>
        <taxon>Sordariaceae</taxon>
        <taxon>Neurospora</taxon>
    </lineage>
</organism>
<protein>
    <submittedName>
        <fullName evidence="1">Uncharacterized protein</fullName>
    </submittedName>
</protein>
<name>A0AAE0MSY3_9PEZI</name>